<gene>
    <name evidence="8" type="primary">ydiU</name>
    <name evidence="8" type="synonym">selO</name>
    <name evidence="9" type="ORF">JNB61_19315</name>
</gene>
<dbReference type="PANTHER" id="PTHR32057:SF14">
    <property type="entry name" value="PROTEIN ADENYLYLTRANSFERASE SELO, MITOCHONDRIAL"/>
    <property type="match status" value="1"/>
</dbReference>
<evidence type="ECO:0000256" key="8">
    <source>
        <dbReference type="HAMAP-Rule" id="MF_00692"/>
    </source>
</evidence>
<keyword evidence="2 8" id="KW-0808">Transferase</keyword>
<feature type="binding site" evidence="8">
    <location>
        <position position="123"/>
    </location>
    <ligand>
        <name>ATP</name>
        <dbReference type="ChEBI" id="CHEBI:30616"/>
    </ligand>
</feature>
<dbReference type="NCBIfam" id="NF000658">
    <property type="entry name" value="PRK00029.1"/>
    <property type="match status" value="1"/>
</dbReference>
<comment type="cofactor">
    <cofactor evidence="8">
        <name>Mg(2+)</name>
        <dbReference type="ChEBI" id="CHEBI:18420"/>
    </cofactor>
    <cofactor evidence="8">
        <name>Mn(2+)</name>
        <dbReference type="ChEBI" id="CHEBI:29035"/>
    </cofactor>
</comment>
<sequence>MAREAPVLERVWAEAFPELSREVAPVRTPEPRLLALNDELARDLGLDPAYLRSDAGVRFLTGESSGLSAAPVAQVYAGHQWGVYKPILGDGRAALLGERRDRAGRLRDVHLKGIGPTSMSRVDGYAVVGPMLREYLMGEAMHALGVPTTRALAVVATGAPRHHDEQVLPGAVLARTASSHVRFGSFPYAGAHGDPALLRRLADHVIARHYPRARGADRPYRALLGEIVDASAHLTAQWMRTGFVHGVLSTDNVLACAETIDYGPCAFLDAYEPGAYFSSIDRFGRYAYDKQPAIMRWNLEQLGHALSPLLADDGSTVEEVAVEIIDTFDGRYRSHWAAAFRDKLGLEDRVESSVVTELTDAALNLQADHRADFTGFWRDLAAAAEGDDRPLRDRFLGPAPELDAWLNRWKALTPDGGLIRAVNPVYIARNHIVEEALDAATKGDLAPFNDLLALVREPYTERPGGVYRRYARPAPDGAPRHRTFCGT</sequence>
<evidence type="ECO:0000256" key="4">
    <source>
        <dbReference type="ARBA" id="ARBA00022723"/>
    </source>
</evidence>
<evidence type="ECO:0000256" key="6">
    <source>
        <dbReference type="ARBA" id="ARBA00022840"/>
    </source>
</evidence>
<feature type="binding site" evidence="8">
    <location>
        <position position="261"/>
    </location>
    <ligand>
        <name>ATP</name>
        <dbReference type="ChEBI" id="CHEBI:30616"/>
    </ligand>
</feature>
<accession>A0ABS7I2Q3</accession>
<evidence type="ECO:0000256" key="5">
    <source>
        <dbReference type="ARBA" id="ARBA00022741"/>
    </source>
</evidence>
<feature type="binding site" evidence="8">
    <location>
        <position position="112"/>
    </location>
    <ligand>
        <name>ATP</name>
        <dbReference type="ChEBI" id="CHEBI:30616"/>
    </ligand>
</feature>
<feature type="binding site" evidence="8">
    <location>
        <position position="91"/>
    </location>
    <ligand>
        <name>ATP</name>
        <dbReference type="ChEBI" id="CHEBI:30616"/>
    </ligand>
</feature>
<comment type="catalytic activity">
    <reaction evidence="8">
        <text>L-threonyl-[protein] + ATP = 3-O-(5'-adenylyl)-L-threonyl-[protein] + diphosphate</text>
        <dbReference type="Rhea" id="RHEA:54292"/>
        <dbReference type="Rhea" id="RHEA-COMP:11060"/>
        <dbReference type="Rhea" id="RHEA-COMP:13847"/>
        <dbReference type="ChEBI" id="CHEBI:30013"/>
        <dbReference type="ChEBI" id="CHEBI:30616"/>
        <dbReference type="ChEBI" id="CHEBI:33019"/>
        <dbReference type="ChEBI" id="CHEBI:138113"/>
        <dbReference type="EC" id="2.7.7.108"/>
    </reaction>
</comment>
<dbReference type="EMBL" id="JAEUAX010000020">
    <property type="protein sequence ID" value="MBW9111921.1"/>
    <property type="molecule type" value="Genomic_DNA"/>
</dbReference>
<comment type="catalytic activity">
    <reaction evidence="8">
        <text>L-tyrosyl-[protein] + UTP = O-(5'-uridylyl)-L-tyrosyl-[protein] + diphosphate</text>
        <dbReference type="Rhea" id="RHEA:83887"/>
        <dbReference type="Rhea" id="RHEA-COMP:10136"/>
        <dbReference type="Rhea" id="RHEA-COMP:20238"/>
        <dbReference type="ChEBI" id="CHEBI:33019"/>
        <dbReference type="ChEBI" id="CHEBI:46398"/>
        <dbReference type="ChEBI" id="CHEBI:46858"/>
        <dbReference type="ChEBI" id="CHEBI:90602"/>
    </reaction>
</comment>
<dbReference type="Proteomes" id="UP000777440">
    <property type="component" value="Unassembled WGS sequence"/>
</dbReference>
<comment type="caution">
    <text evidence="9">The sequence shown here is derived from an EMBL/GenBank/DDBJ whole genome shotgun (WGS) entry which is preliminary data.</text>
</comment>
<dbReference type="EC" id="2.7.7.-" evidence="8"/>
<comment type="catalytic activity">
    <reaction evidence="8">
        <text>L-seryl-[protein] + ATP = 3-O-(5'-adenylyl)-L-seryl-[protein] + diphosphate</text>
        <dbReference type="Rhea" id="RHEA:58120"/>
        <dbReference type="Rhea" id="RHEA-COMP:9863"/>
        <dbReference type="Rhea" id="RHEA-COMP:15073"/>
        <dbReference type="ChEBI" id="CHEBI:29999"/>
        <dbReference type="ChEBI" id="CHEBI:30616"/>
        <dbReference type="ChEBI" id="CHEBI:33019"/>
        <dbReference type="ChEBI" id="CHEBI:142516"/>
        <dbReference type="EC" id="2.7.7.108"/>
    </reaction>
</comment>
<dbReference type="PANTHER" id="PTHR32057">
    <property type="entry name" value="PROTEIN ADENYLYLTRANSFERASE SELO, MITOCHONDRIAL"/>
    <property type="match status" value="1"/>
</dbReference>
<reference evidence="9 10" key="1">
    <citation type="journal article" date="2021" name="MBio">
        <title>Poor Competitiveness of Bradyrhizobium in Pigeon Pea Root Colonization in Indian Soils.</title>
        <authorList>
            <person name="Chalasani D."/>
            <person name="Basu A."/>
            <person name="Pullabhotla S.V.S.R.N."/>
            <person name="Jorrin B."/>
            <person name="Neal A.L."/>
            <person name="Poole P.S."/>
            <person name="Podile A.R."/>
            <person name="Tkacz A."/>
        </authorList>
    </citation>
    <scope>NUCLEOTIDE SEQUENCE [LARGE SCALE GENOMIC DNA]</scope>
    <source>
        <strain evidence="9 10">HU12</strain>
    </source>
</reference>
<keyword evidence="10" id="KW-1185">Reference proteome</keyword>
<proteinExistence type="inferred from homology"/>
<dbReference type="EC" id="2.7.7.108" evidence="8"/>
<evidence type="ECO:0000256" key="7">
    <source>
        <dbReference type="ARBA" id="ARBA00022842"/>
    </source>
</evidence>
<comment type="function">
    <text evidence="8">Nucleotidyltransferase involved in the post-translational modification of proteins. It can catalyze the addition of adenosine monophosphate (AMP) or uridine monophosphate (UMP) to a protein, resulting in modifications known as AMPylation and UMPylation.</text>
</comment>
<name>A0ABS7I2Q3_9MICO</name>
<protein>
    <recommendedName>
        <fullName evidence="8">Protein nucleotidyltransferase YdiU</fullName>
        <ecNumber evidence="8">2.7.7.-</ecNumber>
    </recommendedName>
    <alternativeName>
        <fullName evidence="8">Protein adenylyltransferase YdiU</fullName>
        <ecNumber evidence="8">2.7.7.108</ecNumber>
    </alternativeName>
    <alternativeName>
        <fullName evidence="8">Protein uridylyltransferase YdiU</fullName>
        <ecNumber evidence="8">2.7.7.-</ecNumber>
    </alternativeName>
</protein>
<dbReference type="Pfam" id="PF02696">
    <property type="entry name" value="SelO"/>
    <property type="match status" value="1"/>
</dbReference>
<evidence type="ECO:0000256" key="2">
    <source>
        <dbReference type="ARBA" id="ARBA00022679"/>
    </source>
</evidence>
<evidence type="ECO:0000313" key="10">
    <source>
        <dbReference type="Proteomes" id="UP000777440"/>
    </source>
</evidence>
<feature type="binding site" evidence="8">
    <location>
        <position position="92"/>
    </location>
    <ligand>
        <name>ATP</name>
        <dbReference type="ChEBI" id="CHEBI:30616"/>
    </ligand>
</feature>
<feature type="binding site" evidence="8">
    <location>
        <position position="261"/>
    </location>
    <ligand>
        <name>Mg(2+)</name>
        <dbReference type="ChEBI" id="CHEBI:18420"/>
    </ligand>
</feature>
<feature type="binding site" evidence="8">
    <location>
        <position position="252"/>
    </location>
    <ligand>
        <name>Mg(2+)</name>
        <dbReference type="ChEBI" id="CHEBI:18420"/>
    </ligand>
</feature>
<comment type="catalytic activity">
    <reaction evidence="8">
        <text>L-histidyl-[protein] + UTP = N(tele)-(5'-uridylyl)-L-histidyl-[protein] + diphosphate</text>
        <dbReference type="Rhea" id="RHEA:83891"/>
        <dbReference type="Rhea" id="RHEA-COMP:9745"/>
        <dbReference type="Rhea" id="RHEA-COMP:20239"/>
        <dbReference type="ChEBI" id="CHEBI:29979"/>
        <dbReference type="ChEBI" id="CHEBI:33019"/>
        <dbReference type="ChEBI" id="CHEBI:46398"/>
        <dbReference type="ChEBI" id="CHEBI:233474"/>
    </reaction>
</comment>
<dbReference type="HAMAP" id="MF_00692">
    <property type="entry name" value="SelO"/>
    <property type="match status" value="1"/>
</dbReference>
<comment type="similarity">
    <text evidence="1 8">Belongs to the SELO family.</text>
</comment>
<feature type="active site" description="Proton acceptor" evidence="8">
    <location>
        <position position="251"/>
    </location>
</feature>
<dbReference type="RefSeq" id="WP_220340686.1">
    <property type="nucleotide sequence ID" value="NZ_JAEUAX010000020.1"/>
</dbReference>
<keyword evidence="4 8" id="KW-0479">Metal-binding</keyword>
<comment type="catalytic activity">
    <reaction evidence="8">
        <text>L-tyrosyl-[protein] + ATP = O-(5'-adenylyl)-L-tyrosyl-[protein] + diphosphate</text>
        <dbReference type="Rhea" id="RHEA:54288"/>
        <dbReference type="Rhea" id="RHEA-COMP:10136"/>
        <dbReference type="Rhea" id="RHEA-COMP:13846"/>
        <dbReference type="ChEBI" id="CHEBI:30616"/>
        <dbReference type="ChEBI" id="CHEBI:33019"/>
        <dbReference type="ChEBI" id="CHEBI:46858"/>
        <dbReference type="ChEBI" id="CHEBI:83624"/>
        <dbReference type="EC" id="2.7.7.108"/>
    </reaction>
</comment>
<keyword evidence="5 8" id="KW-0547">Nucleotide-binding</keyword>
<feature type="binding site" evidence="8">
    <location>
        <position position="175"/>
    </location>
    <ligand>
        <name>ATP</name>
        <dbReference type="ChEBI" id="CHEBI:30616"/>
    </ligand>
</feature>
<evidence type="ECO:0000256" key="3">
    <source>
        <dbReference type="ARBA" id="ARBA00022695"/>
    </source>
</evidence>
<evidence type="ECO:0000313" key="9">
    <source>
        <dbReference type="EMBL" id="MBW9111921.1"/>
    </source>
</evidence>
<feature type="binding site" evidence="8">
    <location>
        <position position="182"/>
    </location>
    <ligand>
        <name>ATP</name>
        <dbReference type="ChEBI" id="CHEBI:30616"/>
    </ligand>
</feature>
<keyword evidence="7 8" id="KW-0460">Magnesium</keyword>
<comment type="catalytic activity">
    <reaction evidence="8">
        <text>L-seryl-[protein] + UTP = O-(5'-uridylyl)-L-seryl-[protein] + diphosphate</text>
        <dbReference type="Rhea" id="RHEA:64604"/>
        <dbReference type="Rhea" id="RHEA-COMP:9863"/>
        <dbReference type="Rhea" id="RHEA-COMP:16635"/>
        <dbReference type="ChEBI" id="CHEBI:29999"/>
        <dbReference type="ChEBI" id="CHEBI:33019"/>
        <dbReference type="ChEBI" id="CHEBI:46398"/>
        <dbReference type="ChEBI" id="CHEBI:156051"/>
    </reaction>
</comment>
<feature type="binding site" evidence="8">
    <location>
        <position position="89"/>
    </location>
    <ligand>
        <name>ATP</name>
        <dbReference type="ChEBI" id="CHEBI:30616"/>
    </ligand>
</feature>
<dbReference type="InterPro" id="IPR003846">
    <property type="entry name" value="SelO"/>
</dbReference>
<evidence type="ECO:0000256" key="1">
    <source>
        <dbReference type="ARBA" id="ARBA00009747"/>
    </source>
</evidence>
<keyword evidence="8" id="KW-0464">Manganese</keyword>
<keyword evidence="3 8" id="KW-0548">Nucleotidyltransferase</keyword>
<keyword evidence="6 8" id="KW-0067">ATP-binding</keyword>
<feature type="binding site" evidence="8">
    <location>
        <position position="124"/>
    </location>
    <ligand>
        <name>ATP</name>
        <dbReference type="ChEBI" id="CHEBI:30616"/>
    </ligand>
</feature>
<organism evidence="9 10">
    <name type="scientific">Microbacterium ureisolvens</name>
    <dbReference type="NCBI Taxonomy" id="2781186"/>
    <lineage>
        <taxon>Bacteria</taxon>
        <taxon>Bacillati</taxon>
        <taxon>Actinomycetota</taxon>
        <taxon>Actinomycetes</taxon>
        <taxon>Micrococcales</taxon>
        <taxon>Microbacteriaceae</taxon>
        <taxon>Microbacterium</taxon>
    </lineage>
</organism>